<dbReference type="NCBIfam" id="TIGR02228">
    <property type="entry name" value="sigpep_I_arch"/>
    <property type="match status" value="1"/>
</dbReference>
<gene>
    <name evidence="3" type="ORF">A2957_01125</name>
</gene>
<dbReference type="STRING" id="1802060.A2957_01125"/>
<dbReference type="GO" id="GO:0016020">
    <property type="term" value="C:membrane"/>
    <property type="evidence" value="ECO:0007669"/>
    <property type="project" value="UniProtKB-UniRule"/>
</dbReference>
<accession>A0A1F7INR7</accession>
<evidence type="ECO:0000256" key="1">
    <source>
        <dbReference type="NCBIfam" id="TIGR02228"/>
    </source>
</evidence>
<evidence type="ECO:0000256" key="2">
    <source>
        <dbReference type="SAM" id="Phobius"/>
    </source>
</evidence>
<keyword evidence="2" id="KW-1133">Transmembrane helix</keyword>
<protein>
    <recommendedName>
        <fullName evidence="1">Signal peptidase I</fullName>
        <ecNumber evidence="1">3.4.21.89</ecNumber>
    </recommendedName>
</protein>
<sequence length="127" mass="14437">MTPSITPNDLTVVRELYMNHYAVGDIISFYNFSEGKETIVTHRIDSLGGNVYVTKGDANDAVDRQIVRPRLIIGKVIMIIPKIGAYIKFLKSNLGTMMLIILPAVFIITTELRKMKRNMKVLHHIHK</sequence>
<name>A0A1F7INR7_9BACT</name>
<dbReference type="InterPro" id="IPR001733">
    <property type="entry name" value="Peptidase_S26B"/>
</dbReference>
<keyword evidence="2" id="KW-0472">Membrane</keyword>
<proteinExistence type="predicted"/>
<dbReference type="EC" id="3.4.21.89" evidence="1"/>
<dbReference type="GO" id="GO:0006465">
    <property type="term" value="P:signal peptide processing"/>
    <property type="evidence" value="ECO:0007669"/>
    <property type="project" value="UniProtKB-UniRule"/>
</dbReference>
<evidence type="ECO:0000313" key="4">
    <source>
        <dbReference type="Proteomes" id="UP000179072"/>
    </source>
</evidence>
<reference evidence="3 4" key="1">
    <citation type="journal article" date="2016" name="Nat. Commun.">
        <title>Thousands of microbial genomes shed light on interconnected biogeochemical processes in an aquifer system.</title>
        <authorList>
            <person name="Anantharaman K."/>
            <person name="Brown C.T."/>
            <person name="Hug L.A."/>
            <person name="Sharon I."/>
            <person name="Castelle C.J."/>
            <person name="Probst A.J."/>
            <person name="Thomas B.C."/>
            <person name="Singh A."/>
            <person name="Wilkins M.J."/>
            <person name="Karaoz U."/>
            <person name="Brodie E.L."/>
            <person name="Williams K.H."/>
            <person name="Hubbard S.S."/>
            <person name="Banfield J.F."/>
        </authorList>
    </citation>
    <scope>NUCLEOTIDE SEQUENCE [LARGE SCALE GENOMIC DNA]</scope>
</reference>
<keyword evidence="2" id="KW-0812">Transmembrane</keyword>
<dbReference type="Proteomes" id="UP000179072">
    <property type="component" value="Unassembled WGS sequence"/>
</dbReference>
<comment type="caution">
    <text evidence="3">The sequence shown here is derived from an EMBL/GenBank/DDBJ whole genome shotgun (WGS) entry which is preliminary data.</text>
</comment>
<dbReference type="GO" id="GO:0004252">
    <property type="term" value="F:serine-type endopeptidase activity"/>
    <property type="evidence" value="ECO:0007669"/>
    <property type="project" value="UniProtKB-UniRule"/>
</dbReference>
<evidence type="ECO:0000313" key="3">
    <source>
        <dbReference type="EMBL" id="OGK45013.1"/>
    </source>
</evidence>
<dbReference type="GO" id="GO:0009003">
    <property type="term" value="F:signal peptidase activity"/>
    <property type="evidence" value="ECO:0007669"/>
    <property type="project" value="UniProtKB-EC"/>
</dbReference>
<dbReference type="EMBL" id="MGAK01000008">
    <property type="protein sequence ID" value="OGK45013.1"/>
    <property type="molecule type" value="Genomic_DNA"/>
</dbReference>
<feature type="transmembrane region" description="Helical" evidence="2">
    <location>
        <begin position="72"/>
        <end position="89"/>
    </location>
</feature>
<organism evidence="3 4">
    <name type="scientific">Candidatus Roizmanbacteria bacterium RIFCSPLOWO2_01_FULL_38_11</name>
    <dbReference type="NCBI Taxonomy" id="1802060"/>
    <lineage>
        <taxon>Bacteria</taxon>
        <taxon>Candidatus Roizmaniibacteriota</taxon>
    </lineage>
</organism>
<dbReference type="AlphaFoldDB" id="A0A1F7INR7"/>
<feature type="transmembrane region" description="Helical" evidence="2">
    <location>
        <begin position="95"/>
        <end position="112"/>
    </location>
</feature>